<dbReference type="GO" id="GO:0005886">
    <property type="term" value="C:plasma membrane"/>
    <property type="evidence" value="ECO:0007669"/>
    <property type="project" value="UniProtKB-SubCell"/>
</dbReference>
<feature type="transmembrane region" description="Helical" evidence="6">
    <location>
        <begin position="162"/>
        <end position="189"/>
    </location>
</feature>
<keyword evidence="3 6" id="KW-0812">Transmembrane</keyword>
<keyword evidence="2 6" id="KW-1003">Cell membrane</keyword>
<evidence type="ECO:0000256" key="3">
    <source>
        <dbReference type="ARBA" id="ARBA00022692"/>
    </source>
</evidence>
<feature type="transmembrane region" description="Helical" evidence="6">
    <location>
        <begin position="137"/>
        <end position="156"/>
    </location>
</feature>
<evidence type="ECO:0000259" key="7">
    <source>
        <dbReference type="Pfam" id="PF02687"/>
    </source>
</evidence>
<comment type="similarity">
    <text evidence="6">Belongs to the ABC-4 integral membrane protein family.</text>
</comment>
<comment type="caution">
    <text evidence="6">Lacks conserved residue(s) required for the propagation of feature annotation.</text>
</comment>
<keyword evidence="9" id="KW-1185">Reference proteome</keyword>
<keyword evidence="6" id="KW-0813">Transport</keyword>
<dbReference type="InterPro" id="IPR052536">
    <property type="entry name" value="ABC-4_Integral_Memb_Prot"/>
</dbReference>
<keyword evidence="5 6" id="KW-0472">Membrane</keyword>
<feature type="transmembrane region" description="Helical" evidence="6">
    <location>
        <begin position="221"/>
        <end position="243"/>
    </location>
</feature>
<dbReference type="GO" id="GO:0055085">
    <property type="term" value="P:transmembrane transport"/>
    <property type="evidence" value="ECO:0007669"/>
    <property type="project" value="UniProtKB-UniRule"/>
</dbReference>
<feature type="transmembrane region" description="Helical" evidence="6">
    <location>
        <begin position="47"/>
        <end position="76"/>
    </location>
</feature>
<protein>
    <submittedName>
        <fullName evidence="8">Putative ABC transport system permease protein</fullName>
    </submittedName>
</protein>
<feature type="transmembrane region" description="Helical" evidence="6">
    <location>
        <begin position="539"/>
        <end position="561"/>
    </location>
</feature>
<name>A0A2T0VVE5_9LACT</name>
<reference evidence="8 9" key="1">
    <citation type="submission" date="2018-03" db="EMBL/GenBank/DDBJ databases">
        <title>Genomic Encyclopedia of Archaeal and Bacterial Type Strains, Phase II (KMG-II): from individual species to whole genera.</title>
        <authorList>
            <person name="Goeker M."/>
        </authorList>
    </citation>
    <scope>NUCLEOTIDE SEQUENCE [LARGE SCALE GENOMIC DNA]</scope>
    <source>
        <strain evidence="8 9">DSM 13175</strain>
    </source>
</reference>
<dbReference type="EMBL" id="PVTO01000035">
    <property type="protein sequence ID" value="PRY75413.1"/>
    <property type="molecule type" value="Genomic_DNA"/>
</dbReference>
<feature type="domain" description="ABC3 transporter permease C-terminal" evidence="7">
    <location>
        <begin position="2"/>
        <end position="105"/>
    </location>
</feature>
<dbReference type="InterPro" id="IPR027022">
    <property type="entry name" value="ABC_permease_BceB-typ"/>
</dbReference>
<dbReference type="PIRSF" id="PIRSF018968">
    <property type="entry name" value="ABC_permease_BceB"/>
    <property type="match status" value="1"/>
</dbReference>
<dbReference type="Pfam" id="PF02687">
    <property type="entry name" value="FtsX"/>
    <property type="match status" value="1"/>
</dbReference>
<evidence type="ECO:0000256" key="2">
    <source>
        <dbReference type="ARBA" id="ARBA00022475"/>
    </source>
</evidence>
<accession>A0A2T0VVE5</accession>
<comment type="caution">
    <text evidence="8">The sequence shown here is derived from an EMBL/GenBank/DDBJ whole genome shotgun (WGS) entry which is preliminary data.</text>
</comment>
<organism evidence="8 9">
    <name type="scientific">Alkalibacterium olivapovliticus</name>
    <dbReference type="NCBI Taxonomy" id="99907"/>
    <lineage>
        <taxon>Bacteria</taxon>
        <taxon>Bacillati</taxon>
        <taxon>Bacillota</taxon>
        <taxon>Bacilli</taxon>
        <taxon>Lactobacillales</taxon>
        <taxon>Carnobacteriaceae</taxon>
        <taxon>Alkalibacterium</taxon>
    </lineage>
</organism>
<keyword evidence="4 6" id="KW-1133">Transmembrane helix</keyword>
<feature type="transmembrane region" description="Helical" evidence="6">
    <location>
        <begin position="484"/>
        <end position="505"/>
    </location>
</feature>
<dbReference type="Proteomes" id="UP000238205">
    <property type="component" value="Unassembled WGS sequence"/>
</dbReference>
<evidence type="ECO:0000256" key="1">
    <source>
        <dbReference type="ARBA" id="ARBA00004651"/>
    </source>
</evidence>
<sequence>MIAVFSLIFIFYANSFLMKRRKKEIGLYNILGLEKRHIARIIGTETILTFLASLLTGIVMGIVLGQLTFYAINFILILPDEFIFSISLVPIGLTVALFSVIFLVTYLYNIVNIQFANPIELLKGGNAGEKEPKSSPILFLLGLLSLGGGYGISLTIDDPIQAFMLFFAAVLLVIIGTYLLFNAGTIIILKWLKKKSAFYYKPGPFISISGMLYRMKQHATGLANICVLSVMVLVSVSTTVALYSGAEQMIELGFVNDNSLSIMNIEDTPVEEFEATTVNDIYEMIKQRTAASSVEMKEFQTFKLLSIYDNQIENDEFIYTRSGRVNYDDETSMVDTRFVSLGDYNDLTGQERTLNQEELLYYESIPVLSGDTIKIEGISYSVSRLDSPPEVLSSQGEGRSLVVIVFPDEEILSNTINQFNDYEAEYVEELYYEVYWNTTGSREEKLAYGNEMNEFFADPIDDSFSFFNSKEVFRVNYYDITGGFLFLGVYLGFLFIIGTVLITYFKQISEGYEDRVRIQAMQKVGLDSEMTKKATRSQVIWMFVLPLAVAVMHTAVAYPILYQMLSLFSVVSHTLLVTTLLTVSLVFSLIYGIVYKITSKIYLNIVE</sequence>
<dbReference type="InterPro" id="IPR003838">
    <property type="entry name" value="ABC3_permease_C"/>
</dbReference>
<proteinExistence type="inferred from homology"/>
<dbReference type="PANTHER" id="PTHR46795:SF3">
    <property type="entry name" value="ABC TRANSPORTER PERMEASE"/>
    <property type="match status" value="1"/>
</dbReference>
<gene>
    <name evidence="8" type="ORF">CLV38_13522</name>
</gene>
<dbReference type="AlphaFoldDB" id="A0A2T0VVE5"/>
<feature type="transmembrane region" description="Helical" evidence="6">
    <location>
        <begin position="567"/>
        <end position="594"/>
    </location>
</feature>
<evidence type="ECO:0000256" key="6">
    <source>
        <dbReference type="PIRNR" id="PIRNR018968"/>
    </source>
</evidence>
<evidence type="ECO:0000313" key="9">
    <source>
        <dbReference type="Proteomes" id="UP000238205"/>
    </source>
</evidence>
<evidence type="ECO:0000256" key="5">
    <source>
        <dbReference type="ARBA" id="ARBA00023136"/>
    </source>
</evidence>
<comment type="subcellular location">
    <subcellularLocation>
        <location evidence="1 6">Cell membrane</location>
        <topology evidence="1 6">Multi-pass membrane protein</topology>
    </subcellularLocation>
</comment>
<evidence type="ECO:0000256" key="4">
    <source>
        <dbReference type="ARBA" id="ARBA00022989"/>
    </source>
</evidence>
<dbReference type="PANTHER" id="PTHR46795">
    <property type="entry name" value="ABC TRANSPORTER PERMEASE-RELATED-RELATED"/>
    <property type="match status" value="1"/>
</dbReference>
<evidence type="ECO:0000313" key="8">
    <source>
        <dbReference type="EMBL" id="PRY75413.1"/>
    </source>
</evidence>
<feature type="transmembrane region" description="Helical" evidence="6">
    <location>
        <begin position="82"/>
        <end position="108"/>
    </location>
</feature>